<dbReference type="GO" id="GO:0106340">
    <property type="term" value="F:tRNA (guanosine(34)-2'-O)-methyltransferase activity"/>
    <property type="evidence" value="ECO:0007669"/>
    <property type="project" value="UniProtKB-ARBA"/>
</dbReference>
<evidence type="ECO:0000256" key="7">
    <source>
        <dbReference type="ARBA" id="ARBA00022694"/>
    </source>
</evidence>
<evidence type="ECO:0000313" key="12">
    <source>
        <dbReference type="Proteomes" id="UP001153678"/>
    </source>
</evidence>
<reference evidence="11" key="1">
    <citation type="submission" date="2022-08" db="EMBL/GenBank/DDBJ databases">
        <authorList>
            <person name="Kallberg Y."/>
            <person name="Tangrot J."/>
            <person name="Rosling A."/>
        </authorList>
    </citation>
    <scope>NUCLEOTIDE SEQUENCE</scope>
    <source>
        <strain evidence="11">Wild A</strain>
    </source>
</reference>
<dbReference type="InterPro" id="IPR015507">
    <property type="entry name" value="rRNA-MeTfrase_E"/>
</dbReference>
<dbReference type="EC" id="2.1.1.205" evidence="9"/>
<comment type="function">
    <text evidence="9">Methylates the 2'-O-ribose of nucleotides at positions 32 and 34 of the tRNA anticodon loop of substrate tRNAs.</text>
</comment>
<evidence type="ECO:0000313" key="11">
    <source>
        <dbReference type="EMBL" id="CAI2165622.1"/>
    </source>
</evidence>
<dbReference type="GO" id="GO:0005634">
    <property type="term" value="C:nucleus"/>
    <property type="evidence" value="ECO:0007669"/>
    <property type="project" value="UniProtKB-SubCell"/>
</dbReference>
<keyword evidence="12" id="KW-1185">Reference proteome</keyword>
<keyword evidence="3 9" id="KW-0963">Cytoplasm</keyword>
<feature type="binding site" evidence="9">
    <location>
        <position position="212"/>
    </location>
    <ligand>
        <name>S-adenosyl-L-methionine</name>
        <dbReference type="ChEBI" id="CHEBI:59789"/>
    </ligand>
</feature>
<dbReference type="GO" id="GO:0002128">
    <property type="term" value="P:tRNA nucleoside ribose methylation"/>
    <property type="evidence" value="ECO:0007669"/>
    <property type="project" value="UniProtKB-UniRule"/>
</dbReference>
<evidence type="ECO:0000256" key="8">
    <source>
        <dbReference type="ARBA" id="ARBA00048902"/>
    </source>
</evidence>
<dbReference type="OrthoDB" id="289250at2759"/>
<dbReference type="Gene3D" id="3.40.50.150">
    <property type="entry name" value="Vaccinia Virus protein VP39"/>
    <property type="match status" value="1"/>
</dbReference>
<dbReference type="HAMAP" id="MF_03162">
    <property type="entry name" value="RNA_methyltr_E_TRM7"/>
    <property type="match status" value="1"/>
</dbReference>
<dbReference type="FunFam" id="3.40.50.150:FF:000040">
    <property type="entry name" value="Putative ribosomal RNA methyltransferase 1"/>
    <property type="match status" value="1"/>
</dbReference>
<comment type="caution">
    <text evidence="11">The sequence shown here is derived from an EMBL/GenBank/DDBJ whole genome shotgun (WGS) entry which is preliminary data.</text>
</comment>
<dbReference type="AlphaFoldDB" id="A0A9W4SEP2"/>
<evidence type="ECO:0000256" key="5">
    <source>
        <dbReference type="ARBA" id="ARBA00022679"/>
    </source>
</evidence>
<feature type="binding site" evidence="9">
    <location>
        <position position="253"/>
    </location>
    <ligand>
        <name>S-adenosyl-L-methionine</name>
        <dbReference type="ChEBI" id="CHEBI:59789"/>
    </ligand>
</feature>
<organism evidence="11 12">
    <name type="scientific">Funneliformis geosporum</name>
    <dbReference type="NCBI Taxonomy" id="1117311"/>
    <lineage>
        <taxon>Eukaryota</taxon>
        <taxon>Fungi</taxon>
        <taxon>Fungi incertae sedis</taxon>
        <taxon>Mucoromycota</taxon>
        <taxon>Glomeromycotina</taxon>
        <taxon>Glomeromycetes</taxon>
        <taxon>Glomerales</taxon>
        <taxon>Glomeraceae</taxon>
        <taxon>Funneliformis</taxon>
    </lineage>
</organism>
<dbReference type="Proteomes" id="UP001153678">
    <property type="component" value="Unassembled WGS sequence"/>
</dbReference>
<keyword evidence="7 9" id="KW-0819">tRNA processing</keyword>
<gene>
    <name evidence="11" type="ORF">FWILDA_LOCUS2162</name>
</gene>
<keyword evidence="5 9" id="KW-0808">Transferase</keyword>
<dbReference type="EMBL" id="CAMKVN010000238">
    <property type="protein sequence ID" value="CAI2165622.1"/>
    <property type="molecule type" value="Genomic_DNA"/>
</dbReference>
<dbReference type="Pfam" id="PF01728">
    <property type="entry name" value="FtsJ"/>
    <property type="match status" value="1"/>
</dbReference>
<keyword evidence="4 9" id="KW-0489">Methyltransferase</keyword>
<evidence type="ECO:0000256" key="3">
    <source>
        <dbReference type="ARBA" id="ARBA00022490"/>
    </source>
</evidence>
<feature type="active site" description="Proton acceptor" evidence="9">
    <location>
        <position position="293"/>
    </location>
</feature>
<comment type="catalytic activity">
    <reaction evidence="8 9">
        <text>cytidine(32)/guanosine(34) in tRNA + 2 S-adenosyl-L-methionine = 2'-O-methylcytidine(32)/2'-O-methylguanosine(34) in tRNA + 2 S-adenosyl-L-homocysteine + 2 H(+)</text>
        <dbReference type="Rhea" id="RHEA:42396"/>
        <dbReference type="Rhea" id="RHEA-COMP:10246"/>
        <dbReference type="Rhea" id="RHEA-COMP:10247"/>
        <dbReference type="ChEBI" id="CHEBI:15378"/>
        <dbReference type="ChEBI" id="CHEBI:57856"/>
        <dbReference type="ChEBI" id="CHEBI:59789"/>
        <dbReference type="ChEBI" id="CHEBI:74269"/>
        <dbReference type="ChEBI" id="CHEBI:74445"/>
        <dbReference type="ChEBI" id="CHEBI:74495"/>
        <dbReference type="ChEBI" id="CHEBI:82748"/>
        <dbReference type="EC" id="2.1.1.205"/>
    </reaction>
</comment>
<evidence type="ECO:0000256" key="6">
    <source>
        <dbReference type="ARBA" id="ARBA00022691"/>
    </source>
</evidence>
<proteinExistence type="inferred from homology"/>
<dbReference type="PANTHER" id="PTHR10920">
    <property type="entry name" value="RIBOSOMAL RNA METHYLTRANSFERASE"/>
    <property type="match status" value="1"/>
</dbReference>
<name>A0A9W4SEP2_9GLOM</name>
<sequence>MYQNPTEHYESHENFGTQSEILSDDFYSVNPSDEGFSTIRDKNPYTAAPMPTSNDDQHYYTPQFIGHTNPSVNSINSPSVTNGSSSQIQTVEIPGYKIIIIPTPSPLASSNNLDMHQLQQGNTYLNSSSYSVNPPQLSRDQNYIASSAKEQGWRARSAFKLLQIDEEFNIFEGVQRAVDLCAAPGSWSQVLTKKLSENNSKESPLPKIVAVDLQAMAPLEGVIQIQGDITKLSTAEQIISYFEGELADLVVCDGAPDVTGLHDMDEYIQAQLLLSALNITTHILHPGGTFIAKIFRGKDVTLLYSQLKIFFPTVTCSKPRSSRNSSIEAFIVCQNYTPPKDYVPTMINPLLDLSYGRQNNLLGPNRVIVPFIACGDLR</sequence>
<dbReference type="GO" id="GO:0002181">
    <property type="term" value="P:cytoplasmic translation"/>
    <property type="evidence" value="ECO:0007669"/>
    <property type="project" value="UniProtKB-UniRule"/>
</dbReference>
<comment type="subcellular location">
    <subcellularLocation>
        <location evidence="2 9">Cytoplasm</location>
    </subcellularLocation>
    <subcellularLocation>
        <location evidence="1">Nucleus</location>
    </subcellularLocation>
</comment>
<accession>A0A9W4SEP2</accession>
<evidence type="ECO:0000256" key="9">
    <source>
        <dbReference type="HAMAP-Rule" id="MF_03162"/>
    </source>
</evidence>
<dbReference type="SUPFAM" id="SSF53335">
    <property type="entry name" value="S-adenosyl-L-methionine-dependent methyltransferases"/>
    <property type="match status" value="1"/>
</dbReference>
<dbReference type="InterPro" id="IPR029063">
    <property type="entry name" value="SAM-dependent_MTases_sf"/>
</dbReference>
<dbReference type="InterPro" id="IPR002877">
    <property type="entry name" value="RNA_MeTrfase_FtsJ_dom"/>
</dbReference>
<feature type="domain" description="Ribosomal RNA methyltransferase FtsJ" evidence="10">
    <location>
        <begin position="153"/>
        <end position="336"/>
    </location>
</feature>
<keyword evidence="6 9" id="KW-0949">S-adenosyl-L-methionine</keyword>
<evidence type="ECO:0000256" key="4">
    <source>
        <dbReference type="ARBA" id="ARBA00022603"/>
    </source>
</evidence>
<dbReference type="PANTHER" id="PTHR10920:SF12">
    <property type="entry name" value="TRNA (CYTIDINE(32)_GUANOSINE(34)-2'-O)-METHYLTRANSFERASE-RELATED"/>
    <property type="match status" value="1"/>
</dbReference>
<comment type="similarity">
    <text evidence="9">Belongs to the class I-like SAM-binding methyltransferase superfamily. RNA methyltransferase RlmE family. TRM7 subfamily.</text>
</comment>
<dbReference type="HAMAP" id="MF_01547">
    <property type="entry name" value="RNA_methyltr_E"/>
    <property type="match status" value="1"/>
</dbReference>
<dbReference type="GO" id="GO:0005737">
    <property type="term" value="C:cytoplasm"/>
    <property type="evidence" value="ECO:0007669"/>
    <property type="project" value="UniProtKB-SubCell"/>
</dbReference>
<evidence type="ECO:0000259" key="10">
    <source>
        <dbReference type="Pfam" id="PF01728"/>
    </source>
</evidence>
<protein>
    <recommendedName>
        <fullName evidence="9">Putative tRNA (cytidine(32)/guanosine(34)-2'-O)-methyltransferase</fullName>
        <ecNumber evidence="9">2.1.1.205</ecNumber>
    </recommendedName>
    <alternativeName>
        <fullName evidence="9">2'-O-ribose RNA methyltransferase TRM7 homolog</fullName>
    </alternativeName>
</protein>
<feature type="binding site" evidence="9">
    <location>
        <position position="228"/>
    </location>
    <ligand>
        <name>S-adenosyl-L-methionine</name>
        <dbReference type="ChEBI" id="CHEBI:59789"/>
    </ligand>
</feature>
<dbReference type="InterPro" id="IPR050082">
    <property type="entry name" value="RNA_methyltr_RlmE"/>
</dbReference>
<feature type="binding site" evidence="9">
    <location>
        <position position="187"/>
    </location>
    <ligand>
        <name>S-adenosyl-L-methionine</name>
        <dbReference type="ChEBI" id="CHEBI:59789"/>
    </ligand>
</feature>
<evidence type="ECO:0000256" key="2">
    <source>
        <dbReference type="ARBA" id="ARBA00004496"/>
    </source>
</evidence>
<dbReference type="InterPro" id="IPR028590">
    <property type="entry name" value="RNA_methyltr_E_TRM7"/>
</dbReference>
<feature type="binding site" evidence="9">
    <location>
        <position position="185"/>
    </location>
    <ligand>
        <name>S-adenosyl-L-methionine</name>
        <dbReference type="ChEBI" id="CHEBI:59789"/>
    </ligand>
</feature>
<evidence type="ECO:0000256" key="1">
    <source>
        <dbReference type="ARBA" id="ARBA00004123"/>
    </source>
</evidence>